<dbReference type="GO" id="GO:0016491">
    <property type="term" value="F:oxidoreductase activity"/>
    <property type="evidence" value="ECO:0007669"/>
    <property type="project" value="UniProtKB-KW"/>
</dbReference>
<keyword evidence="2" id="KW-1003">Cell membrane</keyword>
<evidence type="ECO:0000256" key="2">
    <source>
        <dbReference type="RuleBase" id="RU004429"/>
    </source>
</evidence>
<keyword evidence="4" id="KW-1185">Reference proteome</keyword>
<dbReference type="PANTHER" id="PTHR33269">
    <property type="entry name" value="NADH-UBIQUINONE OXIDOREDUCTASE CHAIN 6"/>
    <property type="match status" value="1"/>
</dbReference>
<gene>
    <name evidence="3" type="primary">nuoJ</name>
    <name evidence="3" type="ORF">NITINOP_1371</name>
</gene>
<dbReference type="Gene3D" id="1.20.120.1200">
    <property type="entry name" value="NADH-ubiquinone/plastoquinone oxidoreductase chain 6, subunit NuoJ"/>
    <property type="match status" value="1"/>
</dbReference>
<keyword evidence="3" id="KW-0560">Oxidoreductase</keyword>
<keyword evidence="2" id="KW-0472">Membrane</keyword>
<dbReference type="GO" id="GO:0048038">
    <property type="term" value="F:quinone binding"/>
    <property type="evidence" value="ECO:0007669"/>
    <property type="project" value="UniProtKB-UniRule"/>
</dbReference>
<dbReference type="InterPro" id="IPR042106">
    <property type="entry name" value="Nuo/plastoQ_OxRdtase_6_NuoJ"/>
</dbReference>
<keyword evidence="2" id="KW-1133">Transmembrane helix</keyword>
<organism evidence="3 4">
    <name type="scientific">Candidatus Nitrospira inopinata</name>
    <dbReference type="NCBI Taxonomy" id="1715989"/>
    <lineage>
        <taxon>Bacteria</taxon>
        <taxon>Pseudomonadati</taxon>
        <taxon>Nitrospirota</taxon>
        <taxon>Nitrospiria</taxon>
        <taxon>Nitrospirales</taxon>
        <taxon>Nitrospiraceae</taxon>
        <taxon>Nitrospira</taxon>
    </lineage>
</organism>
<evidence type="ECO:0000256" key="1">
    <source>
        <dbReference type="ARBA" id="ARBA00005698"/>
    </source>
</evidence>
<dbReference type="GO" id="GO:0005886">
    <property type="term" value="C:plasma membrane"/>
    <property type="evidence" value="ECO:0007669"/>
    <property type="project" value="UniProtKB-SubCell"/>
</dbReference>
<dbReference type="Pfam" id="PF00499">
    <property type="entry name" value="Oxidored_q3"/>
    <property type="match status" value="1"/>
</dbReference>
<dbReference type="PANTHER" id="PTHR33269:SF17">
    <property type="entry name" value="NADH-UBIQUINONE OXIDOREDUCTASE CHAIN 6"/>
    <property type="match status" value="1"/>
</dbReference>
<feature type="transmembrane region" description="Helical" evidence="2">
    <location>
        <begin position="139"/>
        <end position="161"/>
    </location>
</feature>
<comment type="subcellular location">
    <subcellularLocation>
        <location evidence="2">Cell membrane</location>
        <topology evidence="2">Multi-pass membrane protein</topology>
    </subcellularLocation>
</comment>
<dbReference type="KEGG" id="nio:NITINOP_1371"/>
<evidence type="ECO:0000313" key="4">
    <source>
        <dbReference type="Proteomes" id="UP000066284"/>
    </source>
</evidence>
<dbReference type="Proteomes" id="UP000066284">
    <property type="component" value="Chromosome 1"/>
</dbReference>
<dbReference type="EMBL" id="LN885086">
    <property type="protein sequence ID" value="CUQ66346.1"/>
    <property type="molecule type" value="Genomic_DNA"/>
</dbReference>
<accession>A0A0S4KT52</accession>
<evidence type="ECO:0000313" key="3">
    <source>
        <dbReference type="EMBL" id="CUQ66346.1"/>
    </source>
</evidence>
<sequence length="170" mass="18226">MAQLVFGYFAGVIAVTAMLVVALRNPVYSVLSLLIMFFHVAGLYVTLHAEFLAAVQLIVYAGAILVLYLFVVMLLNAKQDDRYHRQWRMAGFVCVPLLLELLVLLAGGKVEPSPLLSADQAGPGADNARAIGLTLFSTYLFPFEVASLILLVAMIGAIVLAKRDIGGSGA</sequence>
<keyword evidence="2" id="KW-0520">NAD</keyword>
<comment type="function">
    <text evidence="2">NDH-1 shuttles electrons from NADH, via FMN and iron-sulfur (Fe-S) centers, to quinones in the respiratory chain. Couples the redox reaction to proton translocation (for every two electrons transferred, four hydrogen ions are translocated across the cytoplasmic membrane), and thus conserves the redox energy in a proton gradient.</text>
</comment>
<feature type="transmembrane region" description="Helical" evidence="2">
    <location>
        <begin position="87"/>
        <end position="107"/>
    </location>
</feature>
<comment type="similarity">
    <text evidence="1 2">Belongs to the complex I subunit 6 family.</text>
</comment>
<dbReference type="STRING" id="1715989.NITINOP_1371"/>
<keyword evidence="2" id="KW-0874">Quinone</keyword>
<reference evidence="4" key="1">
    <citation type="submission" date="2015-09" db="EMBL/GenBank/DDBJ databases">
        <authorList>
            <person name="Daims H."/>
        </authorList>
    </citation>
    <scope>NUCLEOTIDE SEQUENCE [LARGE SCALE GENOMIC DNA]</scope>
</reference>
<proteinExistence type="inferred from homology"/>
<name>A0A0S4KT52_9BACT</name>
<dbReference type="InterPro" id="IPR001457">
    <property type="entry name" value="NADH_UbQ/plastoQ_OxRdtase_su6"/>
</dbReference>
<dbReference type="AlphaFoldDB" id="A0A0S4KT52"/>
<feature type="transmembrane region" description="Helical" evidence="2">
    <location>
        <begin position="30"/>
        <end position="47"/>
    </location>
</feature>
<dbReference type="EC" id="7.1.1.-" evidence="2"/>
<protein>
    <recommendedName>
        <fullName evidence="2">NADH-quinone oxidoreductase subunit J</fullName>
        <ecNumber evidence="2">7.1.1.-</ecNumber>
    </recommendedName>
</protein>
<feature type="transmembrane region" description="Helical" evidence="2">
    <location>
        <begin position="53"/>
        <end position="75"/>
    </location>
</feature>
<comment type="catalytic activity">
    <reaction evidence="2">
        <text>a quinone + NADH + 5 H(+)(in) = a quinol + NAD(+) + 4 H(+)(out)</text>
        <dbReference type="Rhea" id="RHEA:57888"/>
        <dbReference type="ChEBI" id="CHEBI:15378"/>
        <dbReference type="ChEBI" id="CHEBI:24646"/>
        <dbReference type="ChEBI" id="CHEBI:57540"/>
        <dbReference type="ChEBI" id="CHEBI:57945"/>
        <dbReference type="ChEBI" id="CHEBI:132124"/>
    </reaction>
</comment>
<feature type="transmembrane region" description="Helical" evidence="2">
    <location>
        <begin position="6"/>
        <end position="23"/>
    </location>
</feature>
<dbReference type="GO" id="GO:0008137">
    <property type="term" value="F:NADH dehydrogenase (ubiquinone) activity"/>
    <property type="evidence" value="ECO:0007669"/>
    <property type="project" value="UniProtKB-UniRule"/>
</dbReference>
<keyword evidence="2" id="KW-0812">Transmembrane</keyword>